<dbReference type="GO" id="GO:0003700">
    <property type="term" value="F:DNA-binding transcription factor activity"/>
    <property type="evidence" value="ECO:0007669"/>
    <property type="project" value="TreeGrafter"/>
</dbReference>
<comment type="caution">
    <text evidence="5">The sequence shown here is derived from an EMBL/GenBank/DDBJ whole genome shotgun (WGS) entry which is preliminary data.</text>
</comment>
<name>A0A848AV22_9BACT</name>
<organism evidence="5 6">
    <name type="scientific">Victivallis vadensis</name>
    <dbReference type="NCBI Taxonomy" id="172901"/>
    <lineage>
        <taxon>Bacteria</taxon>
        <taxon>Pseudomonadati</taxon>
        <taxon>Lentisphaerota</taxon>
        <taxon>Lentisphaeria</taxon>
        <taxon>Victivallales</taxon>
        <taxon>Victivallaceae</taxon>
        <taxon>Victivallis</taxon>
    </lineage>
</organism>
<keyword evidence="1" id="KW-0805">Transcription regulation</keyword>
<dbReference type="InterPro" id="IPR000843">
    <property type="entry name" value="HTH_LacI"/>
</dbReference>
<dbReference type="InterPro" id="IPR028082">
    <property type="entry name" value="Peripla_BP_I"/>
</dbReference>
<dbReference type="SUPFAM" id="SSF53822">
    <property type="entry name" value="Periplasmic binding protein-like I"/>
    <property type="match status" value="1"/>
</dbReference>
<dbReference type="Gene3D" id="1.10.260.40">
    <property type="entry name" value="lambda repressor-like DNA-binding domains"/>
    <property type="match status" value="1"/>
</dbReference>
<evidence type="ECO:0000313" key="6">
    <source>
        <dbReference type="Proteomes" id="UP000576225"/>
    </source>
</evidence>
<dbReference type="GO" id="GO:0000976">
    <property type="term" value="F:transcription cis-regulatory region binding"/>
    <property type="evidence" value="ECO:0007669"/>
    <property type="project" value="TreeGrafter"/>
</dbReference>
<dbReference type="SMART" id="SM00354">
    <property type="entry name" value="HTH_LACI"/>
    <property type="match status" value="1"/>
</dbReference>
<evidence type="ECO:0000256" key="2">
    <source>
        <dbReference type="ARBA" id="ARBA00023125"/>
    </source>
</evidence>
<keyword evidence="3" id="KW-0804">Transcription</keyword>
<accession>A0A848AV22</accession>
<dbReference type="PANTHER" id="PTHR30146:SF145">
    <property type="entry name" value="RIBOSE OPERON REPRESSOR"/>
    <property type="match status" value="1"/>
</dbReference>
<evidence type="ECO:0000256" key="3">
    <source>
        <dbReference type="ARBA" id="ARBA00023163"/>
    </source>
</evidence>
<dbReference type="SUPFAM" id="SSF47413">
    <property type="entry name" value="lambda repressor-like DNA-binding domains"/>
    <property type="match status" value="1"/>
</dbReference>
<gene>
    <name evidence="5" type="ORF">HF882_05100</name>
</gene>
<evidence type="ECO:0000313" key="5">
    <source>
        <dbReference type="EMBL" id="NMD85957.1"/>
    </source>
</evidence>
<dbReference type="EMBL" id="JABAEW010000006">
    <property type="protein sequence ID" value="NMD85957.1"/>
    <property type="molecule type" value="Genomic_DNA"/>
</dbReference>
<dbReference type="Gene3D" id="3.40.50.2300">
    <property type="match status" value="2"/>
</dbReference>
<dbReference type="AlphaFoldDB" id="A0A848AV22"/>
<dbReference type="InterPro" id="IPR046335">
    <property type="entry name" value="LacI/GalR-like_sensor"/>
</dbReference>
<evidence type="ECO:0000256" key="1">
    <source>
        <dbReference type="ARBA" id="ARBA00023015"/>
    </source>
</evidence>
<protein>
    <submittedName>
        <fullName evidence="5">LacI family transcriptional regulator</fullName>
    </submittedName>
</protein>
<dbReference type="PANTHER" id="PTHR30146">
    <property type="entry name" value="LACI-RELATED TRANSCRIPTIONAL REPRESSOR"/>
    <property type="match status" value="1"/>
</dbReference>
<dbReference type="RefSeq" id="WP_168961857.1">
    <property type="nucleotide sequence ID" value="NZ_JABAEW010000006.1"/>
</dbReference>
<evidence type="ECO:0000259" key="4">
    <source>
        <dbReference type="SMART" id="SM00354"/>
    </source>
</evidence>
<dbReference type="Pfam" id="PF00356">
    <property type="entry name" value="LacI"/>
    <property type="match status" value="1"/>
</dbReference>
<dbReference type="Proteomes" id="UP000576225">
    <property type="component" value="Unassembled WGS sequence"/>
</dbReference>
<reference evidence="5 6" key="1">
    <citation type="submission" date="2020-04" db="EMBL/GenBank/DDBJ databases">
        <authorList>
            <person name="Hitch T.C.A."/>
            <person name="Wylensek D."/>
            <person name="Clavel T."/>
        </authorList>
    </citation>
    <scope>NUCLEOTIDE SEQUENCE [LARGE SCALE GENOMIC DNA]</scope>
    <source>
        <strain evidence="5 6">COR2-253-APC-1A</strain>
    </source>
</reference>
<dbReference type="Pfam" id="PF13377">
    <property type="entry name" value="Peripla_BP_3"/>
    <property type="match status" value="1"/>
</dbReference>
<proteinExistence type="predicted"/>
<dbReference type="CDD" id="cd06267">
    <property type="entry name" value="PBP1_LacI_sugar_binding-like"/>
    <property type="match status" value="1"/>
</dbReference>
<sequence>MNHQKTLAFANMGELADYLGVSKVSVSLALRNSPEISPKLREQVQSVARKAGFSPRGYRRKSDEKMQSRENIAVLFDPEWKNDPVIQEISNHVVRRLAELHLPFELVQSTSLSEREYPLESFTGVIFDFSTAVEVLPRFAHLPQVAIMHEKLECGPWDSYKPDERLAGKLAADYLLRQGIRRWLLVWERIWTYQPEEHSRLEGFRQRARQAGVQLRELGYDHRQPTSQLAETFLKMLSDSDEPVGIFAFCDQIAYQLCMILDLAGRKRMPGRLEVVSCDNTALTRSLHPHLPVVDLHIAEIATCAVDGLAWRLRHPAALPREVRLYPELVVPSSGVN</sequence>
<keyword evidence="2" id="KW-0238">DNA-binding</keyword>
<feature type="domain" description="HTH lacI-type" evidence="4">
    <location>
        <begin position="9"/>
        <end position="82"/>
    </location>
</feature>
<dbReference type="InterPro" id="IPR010982">
    <property type="entry name" value="Lambda_DNA-bd_dom_sf"/>
</dbReference>